<sequence>MFLQVLLFAPTLCFVRAEELGSEKQLVQDPRLVVGKWIVHAVGSNNITIFNRLQTVTSSWVMISKTDEEDKYHVQVHDKVGDTCYSKVGDAYLWEGGEVTLTLTGTPFNTKHKGVYLQTYSENAVVWLDRSYHQNGHTFITGKNIVLFKKSKVVADQTMQRFIEQAKCENIDIFDLPSTGNTDLCAEQNSGTAE</sequence>
<name>A0AAV2MR19_KNICA</name>
<evidence type="ECO:0000313" key="2">
    <source>
        <dbReference type="EMBL" id="CAL1615941.1"/>
    </source>
</evidence>
<accession>A0AAV2MR19</accession>
<dbReference type="Proteomes" id="UP001497482">
    <property type="component" value="Chromosome 9"/>
</dbReference>
<dbReference type="InterPro" id="IPR012674">
    <property type="entry name" value="Calycin"/>
</dbReference>
<protein>
    <recommendedName>
        <fullName evidence="4">Lipocalin/cytosolic fatty-acid binding domain-containing protein</fullName>
    </recommendedName>
</protein>
<feature type="signal peptide" evidence="1">
    <location>
        <begin position="1"/>
        <end position="17"/>
    </location>
</feature>
<feature type="chain" id="PRO_5043618071" description="Lipocalin/cytosolic fatty-acid binding domain-containing protein" evidence="1">
    <location>
        <begin position="18"/>
        <end position="194"/>
    </location>
</feature>
<organism evidence="2 3">
    <name type="scientific">Knipowitschia caucasica</name>
    <name type="common">Caucasian dwarf goby</name>
    <name type="synonym">Pomatoschistus caucasicus</name>
    <dbReference type="NCBI Taxonomy" id="637954"/>
    <lineage>
        <taxon>Eukaryota</taxon>
        <taxon>Metazoa</taxon>
        <taxon>Chordata</taxon>
        <taxon>Craniata</taxon>
        <taxon>Vertebrata</taxon>
        <taxon>Euteleostomi</taxon>
        <taxon>Actinopterygii</taxon>
        <taxon>Neopterygii</taxon>
        <taxon>Teleostei</taxon>
        <taxon>Neoteleostei</taxon>
        <taxon>Acanthomorphata</taxon>
        <taxon>Gobiaria</taxon>
        <taxon>Gobiiformes</taxon>
        <taxon>Gobioidei</taxon>
        <taxon>Gobiidae</taxon>
        <taxon>Gobiinae</taxon>
        <taxon>Knipowitschia</taxon>
    </lineage>
</organism>
<evidence type="ECO:0000256" key="1">
    <source>
        <dbReference type="SAM" id="SignalP"/>
    </source>
</evidence>
<keyword evidence="1" id="KW-0732">Signal</keyword>
<keyword evidence="3" id="KW-1185">Reference proteome</keyword>
<dbReference type="Gene3D" id="2.40.128.20">
    <property type="match status" value="1"/>
</dbReference>
<evidence type="ECO:0000313" key="3">
    <source>
        <dbReference type="Proteomes" id="UP001497482"/>
    </source>
</evidence>
<evidence type="ECO:0008006" key="4">
    <source>
        <dbReference type="Google" id="ProtNLM"/>
    </source>
</evidence>
<gene>
    <name evidence="2" type="ORF">KC01_LOCUS41799</name>
</gene>
<dbReference type="AlphaFoldDB" id="A0AAV2MR19"/>
<dbReference type="SUPFAM" id="SSF50814">
    <property type="entry name" value="Lipocalins"/>
    <property type="match status" value="1"/>
</dbReference>
<reference evidence="2 3" key="1">
    <citation type="submission" date="2024-04" db="EMBL/GenBank/DDBJ databases">
        <authorList>
            <person name="Waldvogel A.-M."/>
            <person name="Schoenle A."/>
        </authorList>
    </citation>
    <scope>NUCLEOTIDE SEQUENCE [LARGE SCALE GENOMIC DNA]</scope>
</reference>
<proteinExistence type="predicted"/>
<dbReference type="EMBL" id="OZ035831">
    <property type="protein sequence ID" value="CAL1615941.1"/>
    <property type="molecule type" value="Genomic_DNA"/>
</dbReference>